<evidence type="ECO:0000259" key="1">
    <source>
        <dbReference type="Pfam" id="PF05270"/>
    </source>
</evidence>
<dbReference type="CDD" id="cd23265">
    <property type="entry name" value="beta-trefoil_ABD_ABFB-like"/>
    <property type="match status" value="1"/>
</dbReference>
<proteinExistence type="predicted"/>
<dbReference type="InParanoid" id="A0A1S3HAX9"/>
<dbReference type="GO" id="GO:0046373">
    <property type="term" value="P:L-arabinose metabolic process"/>
    <property type="evidence" value="ECO:0007669"/>
    <property type="project" value="InterPro"/>
</dbReference>
<protein>
    <submittedName>
        <fullName evidence="3">Uncharacterized protein LOC106153064</fullName>
    </submittedName>
</protein>
<name>A0A1S3HAX9_LINAN</name>
<keyword evidence="2" id="KW-1185">Reference proteome</keyword>
<dbReference type="InterPro" id="IPR036195">
    <property type="entry name" value="AbfB_ABD_sf"/>
</dbReference>
<dbReference type="OrthoDB" id="157622at2759"/>
<dbReference type="Gene3D" id="2.80.10.50">
    <property type="match status" value="1"/>
</dbReference>
<dbReference type="KEGG" id="lak:106153064"/>
<sequence length="308" mass="33575">MGDTLLNPCSAISPAIGGLPVPCSGGVINLEGVCTFNPFFLLFAASAQLCICPPRYYLGFDYTTAPNIQVNCRSITGSPCRTDLDCKSRTMDCLGISSFSQVNFDGSGLMSPIAQDLVDILLPVATLLCGFSDLYRTSSIPLFSCNGVSSGVIGQCQEVKTTLVRIRSENFPDRTWGLDQNGDAFINQGFSGNIFYVVPGLTGQPGTVSFNSVEYPCSYLRHFNFALRLESSQNPANPEIYNEDATFYPRPNQFIPGFTAYESVNFPGQFIRHLGFRLLLNTNDGSPLFARDASFSIENIDLLQSCNN</sequence>
<dbReference type="Proteomes" id="UP000085678">
    <property type="component" value="Unplaced"/>
</dbReference>
<dbReference type="SUPFAM" id="SSF110221">
    <property type="entry name" value="AbfB domain"/>
    <property type="match status" value="2"/>
</dbReference>
<dbReference type="InterPro" id="IPR007934">
    <property type="entry name" value="AbfB_ABD"/>
</dbReference>
<dbReference type="GeneID" id="106153064"/>
<feature type="domain" description="Alpha-L-arabinofuranosidase B arabinose-binding" evidence="1">
    <location>
        <begin position="259"/>
        <end position="298"/>
    </location>
</feature>
<feature type="domain" description="Alpha-L-arabinofuranosidase B arabinose-binding" evidence="1">
    <location>
        <begin position="192"/>
        <end position="251"/>
    </location>
</feature>
<dbReference type="GO" id="GO:0046556">
    <property type="term" value="F:alpha-L-arabinofuranosidase activity"/>
    <property type="evidence" value="ECO:0007669"/>
    <property type="project" value="InterPro"/>
</dbReference>
<evidence type="ECO:0000313" key="2">
    <source>
        <dbReference type="Proteomes" id="UP000085678"/>
    </source>
</evidence>
<organism evidence="2 3">
    <name type="scientific">Lingula anatina</name>
    <name type="common">Brachiopod</name>
    <name type="synonym">Lingula unguis</name>
    <dbReference type="NCBI Taxonomy" id="7574"/>
    <lineage>
        <taxon>Eukaryota</taxon>
        <taxon>Metazoa</taxon>
        <taxon>Spiralia</taxon>
        <taxon>Lophotrochozoa</taxon>
        <taxon>Brachiopoda</taxon>
        <taxon>Linguliformea</taxon>
        <taxon>Lingulata</taxon>
        <taxon>Lingulida</taxon>
        <taxon>Linguloidea</taxon>
        <taxon>Lingulidae</taxon>
        <taxon>Lingula</taxon>
    </lineage>
</organism>
<dbReference type="Pfam" id="PF05270">
    <property type="entry name" value="AbfB"/>
    <property type="match status" value="2"/>
</dbReference>
<reference evidence="3" key="1">
    <citation type="submission" date="2025-08" db="UniProtKB">
        <authorList>
            <consortium name="RefSeq"/>
        </authorList>
    </citation>
    <scope>IDENTIFICATION</scope>
    <source>
        <tissue evidence="3">Gonads</tissue>
    </source>
</reference>
<evidence type="ECO:0000313" key="3">
    <source>
        <dbReference type="RefSeq" id="XP_013382289.1"/>
    </source>
</evidence>
<accession>A0A1S3HAX9</accession>
<gene>
    <name evidence="3" type="primary">LOC106153064</name>
</gene>
<dbReference type="RefSeq" id="XP_013382289.1">
    <property type="nucleotide sequence ID" value="XM_013526835.1"/>
</dbReference>
<dbReference type="AlphaFoldDB" id="A0A1S3HAX9"/>